<sequence length="198" mass="22532">MDFLKLITSLKILNIGIISFGDIIRSLLETNDDFAKKYRASLARGDLIEDSKAIEIFQIEMDKIIKEKSPQMVIIDGFCRSVPQIGYAADNGYLSENSIVFMIEASLETCLDRFLHRKKKSVHRLIDAEIETFHKRYHLHLDTAPALRAMFKETTCKLIDVNGEGEIPDHSAREIKDKLFPVFVSMAKKSMGLESIHA</sequence>
<gene>
    <name evidence="1" type="ORF">COV01_03095</name>
</gene>
<proteinExistence type="predicted"/>
<evidence type="ECO:0000313" key="2">
    <source>
        <dbReference type="Proteomes" id="UP000228700"/>
    </source>
</evidence>
<protein>
    <recommendedName>
        <fullName evidence="3">Adenylate kinase</fullName>
    </recommendedName>
</protein>
<accession>A0A2M8LBQ6</accession>
<evidence type="ECO:0008006" key="3">
    <source>
        <dbReference type="Google" id="ProtNLM"/>
    </source>
</evidence>
<dbReference type="EMBL" id="PFEQ01000013">
    <property type="protein sequence ID" value="PJE74060.1"/>
    <property type="molecule type" value="Genomic_DNA"/>
</dbReference>
<reference evidence="2" key="1">
    <citation type="submission" date="2017-09" db="EMBL/GenBank/DDBJ databases">
        <title>Depth-based differentiation of microbial function through sediment-hosted aquifers and enrichment of novel symbionts in the deep terrestrial subsurface.</title>
        <authorList>
            <person name="Probst A.J."/>
            <person name="Ladd B."/>
            <person name="Jarett J.K."/>
            <person name="Geller-Mcgrath D.E."/>
            <person name="Sieber C.M.K."/>
            <person name="Emerson J.B."/>
            <person name="Anantharaman K."/>
            <person name="Thomas B.C."/>
            <person name="Malmstrom R."/>
            <person name="Stieglmeier M."/>
            <person name="Klingl A."/>
            <person name="Woyke T."/>
            <person name="Ryan C.M."/>
            <person name="Banfield J.F."/>
        </authorList>
    </citation>
    <scope>NUCLEOTIDE SEQUENCE [LARGE SCALE GENOMIC DNA]</scope>
</reference>
<dbReference type="Pfam" id="PF13207">
    <property type="entry name" value="AAA_17"/>
    <property type="match status" value="1"/>
</dbReference>
<name>A0A2M8LBQ6_9BACT</name>
<comment type="caution">
    <text evidence="1">The sequence shown here is derived from an EMBL/GenBank/DDBJ whole genome shotgun (WGS) entry which is preliminary data.</text>
</comment>
<dbReference type="SUPFAM" id="SSF52540">
    <property type="entry name" value="P-loop containing nucleoside triphosphate hydrolases"/>
    <property type="match status" value="1"/>
</dbReference>
<dbReference type="Proteomes" id="UP000228700">
    <property type="component" value="Unassembled WGS sequence"/>
</dbReference>
<dbReference type="InterPro" id="IPR027417">
    <property type="entry name" value="P-loop_NTPase"/>
</dbReference>
<dbReference type="AlphaFoldDB" id="A0A2M8LBQ6"/>
<dbReference type="Gene3D" id="3.40.50.300">
    <property type="entry name" value="P-loop containing nucleotide triphosphate hydrolases"/>
    <property type="match status" value="1"/>
</dbReference>
<evidence type="ECO:0000313" key="1">
    <source>
        <dbReference type="EMBL" id="PJE74060.1"/>
    </source>
</evidence>
<organism evidence="1 2">
    <name type="scientific">Candidatus Taylorbacteria bacterium CG10_big_fil_rev_8_21_14_0_10_41_48</name>
    <dbReference type="NCBI Taxonomy" id="1975024"/>
    <lineage>
        <taxon>Bacteria</taxon>
        <taxon>Candidatus Tayloriibacteriota</taxon>
    </lineage>
</organism>